<dbReference type="PANTHER" id="PTHR11502">
    <property type="entry name" value="40S RIBOSOMAL PROTEIN S6"/>
    <property type="match status" value="1"/>
</dbReference>
<evidence type="ECO:0000256" key="4">
    <source>
        <dbReference type="HAMAP-Rule" id="MF_00512"/>
    </source>
</evidence>
<dbReference type="SMART" id="SM01405">
    <property type="entry name" value="Ribosomal_S6e"/>
    <property type="match status" value="1"/>
</dbReference>
<proteinExistence type="inferred from homology"/>
<sequence>MVEYKLVISDPSDGKSKTVTVADAQAQQLVGLKIGDSINGEAFGFPGREIIITGGSDKSGIPLRSDLPGGSKRNVLLSGGVGYKADEDGSRKRKLVRGSMITEDVVQINAVLKQAEEKVKAS</sequence>
<name>A0A7C3EWM6_9CREN</name>
<dbReference type="InterPro" id="IPR020924">
    <property type="entry name" value="Ribosomal_eS6_arc"/>
</dbReference>
<evidence type="ECO:0000313" key="5">
    <source>
        <dbReference type="EMBL" id="HFK20643.1"/>
    </source>
</evidence>
<keyword evidence="2 4" id="KW-0689">Ribosomal protein</keyword>
<dbReference type="HAMAP" id="MF_00512">
    <property type="entry name" value="Ribosomal_eS6"/>
    <property type="match status" value="1"/>
</dbReference>
<dbReference type="NCBIfam" id="NF003294">
    <property type="entry name" value="PRK04290.1-3"/>
    <property type="match status" value="1"/>
</dbReference>
<evidence type="ECO:0000256" key="3">
    <source>
        <dbReference type="ARBA" id="ARBA00023274"/>
    </source>
</evidence>
<dbReference type="Pfam" id="PF01092">
    <property type="entry name" value="Ribosomal_S6e"/>
    <property type="match status" value="1"/>
</dbReference>
<reference evidence="5" key="1">
    <citation type="journal article" date="2020" name="mSystems">
        <title>Genome- and Community-Level Interaction Insights into Carbon Utilization and Element Cycling Functions of Hydrothermarchaeota in Hydrothermal Sediment.</title>
        <authorList>
            <person name="Zhou Z."/>
            <person name="Liu Y."/>
            <person name="Xu W."/>
            <person name="Pan J."/>
            <person name="Luo Z.H."/>
            <person name="Li M."/>
        </authorList>
    </citation>
    <scope>NUCLEOTIDE SEQUENCE [LARGE SCALE GENOMIC DNA]</scope>
    <source>
        <strain evidence="5">SpSt-468</strain>
    </source>
</reference>
<dbReference type="AlphaFoldDB" id="A0A7C3EWM6"/>
<gene>
    <name evidence="4" type="primary">rps6e</name>
    <name evidence="5" type="ORF">ENS19_05090</name>
</gene>
<evidence type="ECO:0000256" key="2">
    <source>
        <dbReference type="ARBA" id="ARBA00022980"/>
    </source>
</evidence>
<dbReference type="GO" id="GO:1990904">
    <property type="term" value="C:ribonucleoprotein complex"/>
    <property type="evidence" value="ECO:0007669"/>
    <property type="project" value="UniProtKB-KW"/>
</dbReference>
<dbReference type="GO" id="GO:0003735">
    <property type="term" value="F:structural constituent of ribosome"/>
    <property type="evidence" value="ECO:0007669"/>
    <property type="project" value="InterPro"/>
</dbReference>
<organism evidence="5">
    <name type="scientific">Candidatus Methanomethylicus mesodigestus</name>
    <dbReference type="NCBI Taxonomy" id="1867258"/>
    <lineage>
        <taxon>Archaea</taxon>
        <taxon>Thermoproteota</taxon>
        <taxon>Methanosuratincolia</taxon>
        <taxon>Candidatus Methanomethylicales</taxon>
        <taxon>Candidatus Methanomethylicaceae</taxon>
        <taxon>Candidatus Methanomethylicus</taxon>
    </lineage>
</organism>
<dbReference type="InterPro" id="IPR001377">
    <property type="entry name" value="Ribosomal_eS6"/>
</dbReference>
<comment type="similarity">
    <text evidence="1 4">Belongs to the eukaryotic ribosomal protein eS6 family.</text>
</comment>
<protein>
    <recommendedName>
        <fullName evidence="4">Small ribosomal subunit protein eS6</fullName>
    </recommendedName>
</protein>
<evidence type="ECO:0000256" key="1">
    <source>
        <dbReference type="ARBA" id="ARBA00009312"/>
    </source>
</evidence>
<keyword evidence="3 4" id="KW-0687">Ribonucleoprotein</keyword>
<accession>A0A7C3EWM6</accession>
<dbReference type="GO" id="GO:0005840">
    <property type="term" value="C:ribosome"/>
    <property type="evidence" value="ECO:0007669"/>
    <property type="project" value="UniProtKB-KW"/>
</dbReference>
<dbReference type="GO" id="GO:0006412">
    <property type="term" value="P:translation"/>
    <property type="evidence" value="ECO:0007669"/>
    <property type="project" value="UniProtKB-UniRule"/>
</dbReference>
<comment type="caution">
    <text evidence="5">The sequence shown here is derived from an EMBL/GenBank/DDBJ whole genome shotgun (WGS) entry which is preliminary data.</text>
</comment>
<dbReference type="EMBL" id="DSTX01000008">
    <property type="protein sequence ID" value="HFK20643.1"/>
    <property type="molecule type" value="Genomic_DNA"/>
</dbReference>